<name>A0AB39MN64_9ACTN</name>
<dbReference type="RefSeq" id="WP_369192251.1">
    <property type="nucleotide sequence ID" value="NZ_CP163431.1"/>
</dbReference>
<feature type="chain" id="PRO_5044202992" description="Lipoprotein" evidence="1">
    <location>
        <begin position="26"/>
        <end position="251"/>
    </location>
</feature>
<protein>
    <recommendedName>
        <fullName evidence="3">Lipoprotein</fullName>
    </recommendedName>
</protein>
<accession>A0AB39MN64</accession>
<proteinExistence type="predicted"/>
<feature type="signal peptide" evidence="1">
    <location>
        <begin position="1"/>
        <end position="25"/>
    </location>
</feature>
<reference evidence="2" key="1">
    <citation type="submission" date="2024-07" db="EMBL/GenBank/DDBJ databases">
        <authorList>
            <person name="Yu S.T."/>
        </authorList>
    </citation>
    <scope>NUCLEOTIDE SEQUENCE</scope>
    <source>
        <strain evidence="2">R08</strain>
    </source>
</reference>
<sequence>MRRTVSLPIAALIAAAALTSCSSNGKQGASSDTSQLNKPRTAAAATSAVRLAWSHTGTFFDKPQIWYVARVSNPGKSVASVALDTRALDKTDTIVGSNQAVLPNIPAGATFDYFGYLGGGGALDTELTGTPAKVQVAAAKNAFGQAGAVEQPMLKTGPVALKQGHAATYTDAPYSYNLTVKVTNSTHDTVFGGVTQQVVLYDAKGNVVGGETGSSDNVPDNLPAGMSYREQWSGIPAMAKAVRAVYTVWQG</sequence>
<evidence type="ECO:0008006" key="3">
    <source>
        <dbReference type="Google" id="ProtNLM"/>
    </source>
</evidence>
<evidence type="ECO:0000256" key="1">
    <source>
        <dbReference type="SAM" id="SignalP"/>
    </source>
</evidence>
<organism evidence="2">
    <name type="scientific">Streptomyces sp. R08</name>
    <dbReference type="NCBI Taxonomy" id="3238624"/>
    <lineage>
        <taxon>Bacteria</taxon>
        <taxon>Bacillati</taxon>
        <taxon>Actinomycetota</taxon>
        <taxon>Actinomycetes</taxon>
        <taxon>Kitasatosporales</taxon>
        <taxon>Streptomycetaceae</taxon>
        <taxon>Streptomyces</taxon>
    </lineage>
</organism>
<gene>
    <name evidence="2" type="ORF">AB5J58_48055</name>
</gene>
<dbReference type="AlphaFoldDB" id="A0AB39MN64"/>
<dbReference type="PROSITE" id="PS51257">
    <property type="entry name" value="PROKAR_LIPOPROTEIN"/>
    <property type="match status" value="1"/>
</dbReference>
<dbReference type="EMBL" id="CP163431">
    <property type="protein sequence ID" value="XDQ07469.1"/>
    <property type="molecule type" value="Genomic_DNA"/>
</dbReference>
<evidence type="ECO:0000313" key="2">
    <source>
        <dbReference type="EMBL" id="XDQ07469.1"/>
    </source>
</evidence>
<keyword evidence="1" id="KW-0732">Signal</keyword>